<dbReference type="InterPro" id="IPR027417">
    <property type="entry name" value="P-loop_NTPase"/>
</dbReference>
<dbReference type="Gene3D" id="3.40.50.300">
    <property type="entry name" value="P-loop containing nucleotide triphosphate hydrolases"/>
    <property type="match status" value="1"/>
</dbReference>
<evidence type="ECO:0000313" key="12">
    <source>
        <dbReference type="EMBL" id="NYE57551.1"/>
    </source>
</evidence>
<dbReference type="HAMAP" id="MF_00165">
    <property type="entry name" value="Thymidylate_kinase"/>
    <property type="match status" value="1"/>
</dbReference>
<dbReference type="InterPro" id="IPR018094">
    <property type="entry name" value="Thymidylate_kinase"/>
</dbReference>
<proteinExistence type="inferred from homology"/>
<comment type="caution">
    <text evidence="12">The sequence shown here is derived from an EMBL/GenBank/DDBJ whole genome shotgun (WGS) entry which is preliminary data.</text>
</comment>
<evidence type="ECO:0000256" key="6">
    <source>
        <dbReference type="ARBA" id="ARBA00022741"/>
    </source>
</evidence>
<evidence type="ECO:0000256" key="4">
    <source>
        <dbReference type="ARBA" id="ARBA00022679"/>
    </source>
</evidence>
<comment type="catalytic activity">
    <reaction evidence="9 10">
        <text>dTMP + ATP = dTDP + ADP</text>
        <dbReference type="Rhea" id="RHEA:13517"/>
        <dbReference type="ChEBI" id="CHEBI:30616"/>
        <dbReference type="ChEBI" id="CHEBI:58369"/>
        <dbReference type="ChEBI" id="CHEBI:63528"/>
        <dbReference type="ChEBI" id="CHEBI:456216"/>
        <dbReference type="EC" id="2.7.4.9"/>
    </reaction>
</comment>
<dbReference type="GO" id="GO:0004798">
    <property type="term" value="F:dTMP kinase activity"/>
    <property type="evidence" value="ECO:0007669"/>
    <property type="project" value="UniProtKB-EC"/>
</dbReference>
<keyword evidence="6 10" id="KW-0547">Nucleotide-binding</keyword>
<evidence type="ECO:0000256" key="9">
    <source>
        <dbReference type="ARBA" id="ARBA00048743"/>
    </source>
</evidence>
<dbReference type="PANTHER" id="PTHR10344">
    <property type="entry name" value="THYMIDYLATE KINASE"/>
    <property type="match status" value="1"/>
</dbReference>
<evidence type="ECO:0000313" key="13">
    <source>
        <dbReference type="Proteomes" id="UP000604066"/>
    </source>
</evidence>
<comment type="similarity">
    <text evidence="1 10">Belongs to the thymidylate kinase family.</text>
</comment>
<dbReference type="CDD" id="cd01672">
    <property type="entry name" value="TMPK"/>
    <property type="match status" value="1"/>
</dbReference>
<dbReference type="NCBIfam" id="TIGR00041">
    <property type="entry name" value="DTMP_kinase"/>
    <property type="match status" value="1"/>
</dbReference>
<keyword evidence="7 10" id="KW-0418">Kinase</keyword>
<accession>A0ABX2RBQ8</accession>
<dbReference type="SUPFAM" id="SSF52540">
    <property type="entry name" value="P-loop containing nucleoside triphosphate hydrolases"/>
    <property type="match status" value="1"/>
</dbReference>
<dbReference type="Proteomes" id="UP000604066">
    <property type="component" value="Unassembled WGS sequence"/>
</dbReference>
<dbReference type="Pfam" id="PF02223">
    <property type="entry name" value="Thymidylate_kin"/>
    <property type="match status" value="1"/>
</dbReference>
<gene>
    <name evidence="10" type="primary">tmk</name>
    <name evidence="12" type="ORF">HDG70_001266</name>
</gene>
<protein>
    <recommendedName>
        <fullName evidence="3 10">Thymidylate kinase</fullName>
        <ecNumber evidence="2 10">2.7.4.9</ecNumber>
    </recommendedName>
    <alternativeName>
        <fullName evidence="10">dTMP kinase</fullName>
    </alternativeName>
</protein>
<evidence type="ECO:0000256" key="10">
    <source>
        <dbReference type="HAMAP-Rule" id="MF_00165"/>
    </source>
</evidence>
<keyword evidence="4 10" id="KW-0808">Transferase</keyword>
<name>A0ABX2RBQ8_9THEO</name>
<dbReference type="InterPro" id="IPR039430">
    <property type="entry name" value="Thymidylate_kin-like_dom"/>
</dbReference>
<comment type="function">
    <text evidence="10">Phosphorylation of dTMP to form dTDP in both de novo and salvage pathways of dTTP synthesis.</text>
</comment>
<dbReference type="EMBL" id="JACCBS010000002">
    <property type="protein sequence ID" value="NYE57551.1"/>
    <property type="molecule type" value="Genomic_DNA"/>
</dbReference>
<organism evidence="12 13">
    <name type="scientific">Carboxydothermus ferrireducens DSM 11255</name>
    <dbReference type="NCBI Taxonomy" id="1119529"/>
    <lineage>
        <taxon>Bacteria</taxon>
        <taxon>Bacillati</taxon>
        <taxon>Bacillota</taxon>
        <taxon>Clostridia</taxon>
        <taxon>Thermoanaerobacterales</taxon>
        <taxon>Thermoanaerobacteraceae</taxon>
        <taxon>Carboxydothermus</taxon>
    </lineage>
</organism>
<sequence length="203" mass="23228">MRGKFITIEGVEGSGKTTQIQYIARYLTEKNIPHIITREPGGTALGKKIRELLLNPTYPVVPEAEILLYLADRAQHVGEKIIPHLDKGVWVISDRYFDSTLAYQGYGRGFDLTLLKSFIAFATKGLIPDLTVLIDLPPEVGLSRVKDRGEYDRLERETLEFHQRVREGFLQLARDQRFRVVDGRKKPEEIFWEIKGFLEGLNG</sequence>
<evidence type="ECO:0000256" key="3">
    <source>
        <dbReference type="ARBA" id="ARBA00017144"/>
    </source>
</evidence>
<dbReference type="EC" id="2.7.4.9" evidence="2 10"/>
<evidence type="ECO:0000256" key="2">
    <source>
        <dbReference type="ARBA" id="ARBA00012980"/>
    </source>
</evidence>
<keyword evidence="8 10" id="KW-0067">ATP-binding</keyword>
<evidence type="ECO:0000256" key="1">
    <source>
        <dbReference type="ARBA" id="ARBA00009776"/>
    </source>
</evidence>
<evidence type="ECO:0000256" key="8">
    <source>
        <dbReference type="ARBA" id="ARBA00022840"/>
    </source>
</evidence>
<feature type="binding site" evidence="10">
    <location>
        <begin position="10"/>
        <end position="17"/>
    </location>
    <ligand>
        <name>ATP</name>
        <dbReference type="ChEBI" id="CHEBI:30616"/>
    </ligand>
</feature>
<evidence type="ECO:0000259" key="11">
    <source>
        <dbReference type="Pfam" id="PF02223"/>
    </source>
</evidence>
<evidence type="ECO:0000256" key="5">
    <source>
        <dbReference type="ARBA" id="ARBA00022727"/>
    </source>
</evidence>
<reference evidence="12 13" key="1">
    <citation type="submission" date="2020-07" db="EMBL/GenBank/DDBJ databases">
        <title>Genomic Encyclopedia of Type Strains, Phase III (KMG-III): the genomes of soil and plant-associated and newly described type strains.</title>
        <authorList>
            <person name="Whitman W."/>
        </authorList>
    </citation>
    <scope>NUCLEOTIDE SEQUENCE [LARGE SCALE GENOMIC DNA]</scope>
    <source>
        <strain evidence="12 13">DSM 11255</strain>
    </source>
</reference>
<dbReference type="PANTHER" id="PTHR10344:SF4">
    <property type="entry name" value="UMP-CMP KINASE 2, MITOCHONDRIAL"/>
    <property type="match status" value="1"/>
</dbReference>
<feature type="domain" description="Thymidylate kinase-like" evidence="11">
    <location>
        <begin position="8"/>
        <end position="193"/>
    </location>
</feature>
<dbReference type="PROSITE" id="PS01331">
    <property type="entry name" value="THYMIDYLATE_KINASE"/>
    <property type="match status" value="1"/>
</dbReference>
<dbReference type="RefSeq" id="WP_028051831.1">
    <property type="nucleotide sequence ID" value="NZ_ATYG01000010.1"/>
</dbReference>
<evidence type="ECO:0000256" key="7">
    <source>
        <dbReference type="ARBA" id="ARBA00022777"/>
    </source>
</evidence>
<keyword evidence="13" id="KW-1185">Reference proteome</keyword>
<dbReference type="InterPro" id="IPR018095">
    <property type="entry name" value="Thymidylate_kin_CS"/>
</dbReference>
<keyword evidence="5 10" id="KW-0545">Nucleotide biosynthesis</keyword>